<name>A0A8H3UWR4_VENIN</name>
<organism evidence="1 2">
    <name type="scientific">Venturia inaequalis</name>
    <name type="common">Apple scab fungus</name>
    <dbReference type="NCBI Taxonomy" id="5025"/>
    <lineage>
        <taxon>Eukaryota</taxon>
        <taxon>Fungi</taxon>
        <taxon>Dikarya</taxon>
        <taxon>Ascomycota</taxon>
        <taxon>Pezizomycotina</taxon>
        <taxon>Dothideomycetes</taxon>
        <taxon>Pleosporomycetidae</taxon>
        <taxon>Venturiales</taxon>
        <taxon>Venturiaceae</taxon>
        <taxon>Venturia</taxon>
    </lineage>
</organism>
<sequence length="132" mass="14697">MSPQHGFPSRTECPRASVQVLCMSFRAQLSEPRTLENQAKICVRAVLCASFQDVVIPGRRRHPGPENAGCRISMLTEHLHNSSSCAETLRTALIGRCEVNYMDLNLGAIFAFLSTTTQYFWQSLSLHPVTSN</sequence>
<evidence type="ECO:0000313" key="2">
    <source>
        <dbReference type="Proteomes" id="UP000447873"/>
    </source>
</evidence>
<dbReference type="EMBL" id="WNWS01000167">
    <property type="protein sequence ID" value="KAE9976776.1"/>
    <property type="molecule type" value="Genomic_DNA"/>
</dbReference>
<dbReference type="AlphaFoldDB" id="A0A8H3UWR4"/>
<evidence type="ECO:0000313" key="1">
    <source>
        <dbReference type="EMBL" id="KAE9976776.1"/>
    </source>
</evidence>
<accession>A0A8H3UWR4</accession>
<protein>
    <submittedName>
        <fullName evidence="1">Uncharacterized protein</fullName>
    </submittedName>
</protein>
<comment type="caution">
    <text evidence="1">The sequence shown here is derived from an EMBL/GenBank/DDBJ whole genome shotgun (WGS) entry which is preliminary data.</text>
</comment>
<gene>
    <name evidence="1" type="ORF">EG328_002422</name>
</gene>
<dbReference type="Proteomes" id="UP000447873">
    <property type="component" value="Unassembled WGS sequence"/>
</dbReference>
<proteinExistence type="predicted"/>
<reference evidence="1 2" key="1">
    <citation type="submission" date="2018-12" db="EMBL/GenBank/DDBJ databases">
        <title>Venturia inaequalis Genome Resource.</title>
        <authorList>
            <person name="Lichtner F.J."/>
        </authorList>
    </citation>
    <scope>NUCLEOTIDE SEQUENCE [LARGE SCALE GENOMIC DNA]</scope>
    <source>
        <strain evidence="1 2">120213</strain>
    </source>
</reference>